<sequence>LTQLISFLRRLVFQRSVLTMTTRCVLVLLAMALTCCSSVCAQEGASDGTARQGADTPIDTGKKQEGDTAIVSGKNPGGDIPKKPGGDKPKNPGGDIPKGPGGGPPNTPGCKDTDCNTSCTTKYGKDKDYHGVAGHCSKDEKCVCTHVVLCTAEKCNTSCTAKHAGMHSLQSKCDAYVCRCTWEVKCTEPVCKKLCEAKYKDKKNLQTKCKDYSCICSWSKGP</sequence>
<keyword evidence="2" id="KW-0732">Signal</keyword>
<evidence type="ECO:0000313" key="3">
    <source>
        <dbReference type="EMBL" id="JAP87072.1"/>
    </source>
</evidence>
<dbReference type="AlphaFoldDB" id="A0A131Z8C2"/>
<feature type="non-terminal residue" evidence="3">
    <location>
        <position position="1"/>
    </location>
</feature>
<organism evidence="3">
    <name type="scientific">Rhipicephalus appendiculatus</name>
    <name type="common">Brown ear tick</name>
    <dbReference type="NCBI Taxonomy" id="34631"/>
    <lineage>
        <taxon>Eukaryota</taxon>
        <taxon>Metazoa</taxon>
        <taxon>Ecdysozoa</taxon>
        <taxon>Arthropoda</taxon>
        <taxon>Chelicerata</taxon>
        <taxon>Arachnida</taxon>
        <taxon>Acari</taxon>
        <taxon>Parasitiformes</taxon>
        <taxon>Ixodida</taxon>
        <taxon>Ixodoidea</taxon>
        <taxon>Ixodidae</taxon>
        <taxon>Rhipicephalinae</taxon>
        <taxon>Rhipicephalus</taxon>
        <taxon>Rhipicephalus</taxon>
    </lineage>
</organism>
<evidence type="ECO:0000256" key="1">
    <source>
        <dbReference type="SAM" id="MobiDB-lite"/>
    </source>
</evidence>
<dbReference type="EMBL" id="GEDV01001485">
    <property type="protein sequence ID" value="JAP87072.1"/>
    <property type="molecule type" value="Transcribed_RNA"/>
</dbReference>
<evidence type="ECO:0000256" key="2">
    <source>
        <dbReference type="SAM" id="SignalP"/>
    </source>
</evidence>
<feature type="compositionally biased region" description="Basic and acidic residues" evidence="1">
    <location>
        <begin position="80"/>
        <end position="90"/>
    </location>
</feature>
<name>A0A131Z8C2_RHIAP</name>
<reference evidence="3" key="1">
    <citation type="journal article" date="2016" name="Ticks Tick Borne Dis.">
        <title>De novo assembly and annotation of the salivary gland transcriptome of Rhipicephalus appendiculatus male and female ticks during blood feeding.</title>
        <authorList>
            <person name="de Castro M.H."/>
            <person name="de Klerk D."/>
            <person name="Pienaar R."/>
            <person name="Latif A.A."/>
            <person name="Rees D.J."/>
            <person name="Mans B.J."/>
        </authorList>
    </citation>
    <scope>NUCLEOTIDE SEQUENCE</scope>
    <source>
        <tissue evidence="3">Salivary glands</tissue>
    </source>
</reference>
<feature type="region of interest" description="Disordered" evidence="1">
    <location>
        <begin position="46"/>
        <end position="106"/>
    </location>
</feature>
<feature type="chain" id="PRO_5007286981" evidence="2">
    <location>
        <begin position="42"/>
        <end position="222"/>
    </location>
</feature>
<feature type="signal peptide" evidence="2">
    <location>
        <begin position="1"/>
        <end position="41"/>
    </location>
</feature>
<protein>
    <submittedName>
        <fullName evidence="3">Glycine rich superfamily member</fullName>
    </submittedName>
</protein>
<accession>A0A131Z8C2</accession>
<proteinExistence type="predicted"/>